<gene>
    <name evidence="1" type="ORF">WJX73_000965</name>
</gene>
<accession>A0AAW1NQ29</accession>
<comment type="caution">
    <text evidence="1">The sequence shown here is derived from an EMBL/GenBank/DDBJ whole genome shotgun (WGS) entry which is preliminary data.</text>
</comment>
<reference evidence="1 2" key="1">
    <citation type="journal article" date="2024" name="Nat. Commun.">
        <title>Phylogenomics reveals the evolutionary origins of lichenization in chlorophyte algae.</title>
        <authorList>
            <person name="Puginier C."/>
            <person name="Libourel C."/>
            <person name="Otte J."/>
            <person name="Skaloud P."/>
            <person name="Haon M."/>
            <person name="Grisel S."/>
            <person name="Petersen M."/>
            <person name="Berrin J.G."/>
            <person name="Delaux P.M."/>
            <person name="Dal Grande F."/>
            <person name="Keller J."/>
        </authorList>
    </citation>
    <scope>NUCLEOTIDE SEQUENCE [LARGE SCALE GENOMIC DNA]</scope>
    <source>
        <strain evidence="1 2">SAG 2036</strain>
    </source>
</reference>
<dbReference type="AlphaFoldDB" id="A0AAW1NQ29"/>
<dbReference type="Proteomes" id="UP001465755">
    <property type="component" value="Unassembled WGS sequence"/>
</dbReference>
<organism evidence="1 2">
    <name type="scientific">Symbiochloris irregularis</name>
    <dbReference type="NCBI Taxonomy" id="706552"/>
    <lineage>
        <taxon>Eukaryota</taxon>
        <taxon>Viridiplantae</taxon>
        <taxon>Chlorophyta</taxon>
        <taxon>core chlorophytes</taxon>
        <taxon>Trebouxiophyceae</taxon>
        <taxon>Trebouxiales</taxon>
        <taxon>Trebouxiaceae</taxon>
        <taxon>Symbiochloris</taxon>
    </lineage>
</organism>
<dbReference type="EMBL" id="JALJOQ010000199">
    <property type="protein sequence ID" value="KAK9789951.1"/>
    <property type="molecule type" value="Genomic_DNA"/>
</dbReference>
<evidence type="ECO:0000313" key="2">
    <source>
        <dbReference type="Proteomes" id="UP001465755"/>
    </source>
</evidence>
<proteinExistence type="predicted"/>
<keyword evidence="2" id="KW-1185">Reference proteome</keyword>
<sequence>MRNTERGRNAESRSCTAECVFGQKHGSDTPCKRSVLLRGPIVGSGGLWRLQSYSGAAQSSAWSRLPVVTMLRAWRKPPLFHHTLTRVAIIRDLLC</sequence>
<protein>
    <submittedName>
        <fullName evidence="1">Uncharacterized protein</fullName>
    </submittedName>
</protein>
<evidence type="ECO:0000313" key="1">
    <source>
        <dbReference type="EMBL" id="KAK9789951.1"/>
    </source>
</evidence>
<name>A0AAW1NQ29_9CHLO</name>